<evidence type="ECO:0000313" key="3">
    <source>
        <dbReference type="Proteomes" id="UP000198675"/>
    </source>
</evidence>
<dbReference type="EMBL" id="LT629797">
    <property type="protein sequence ID" value="SDU75480.1"/>
    <property type="molecule type" value="Genomic_DNA"/>
</dbReference>
<proteinExistence type="predicted"/>
<dbReference type="Proteomes" id="UP000198675">
    <property type="component" value="Chromosome I"/>
</dbReference>
<evidence type="ECO:0000313" key="2">
    <source>
        <dbReference type="EMBL" id="SDU82085.1"/>
    </source>
</evidence>
<name>A0A1H2L3A7_9PSED</name>
<sequence length="292" mass="31690">MAYYTGSANDMAAVRSALVDACVAEGWAWNEVTEVLSKGAMFLRLQVVSGYLSLLGRTSAASGDAPNVVRLGQIGSVPIVFPLTYEVFAFESEVYLVCRYSIDFYQWCAFGNSTIQGLPGSGMWLGASIGSLAADGGIRIDPESSNNGASHTTGALFWYTQNNGLSNRNSFVHSDLDGQGWALSQTLGASYVGPGPLAPLISVLPSRWNSEAVLLPLRSWKVRPSSKLSLTSELEHARYTRIDNYVPGEVVSIGPDRWKVFPWYRKDTSARNGGNNIDHTGTFGWAIRYEGP</sequence>
<dbReference type="RefSeq" id="WP_157719646.1">
    <property type="nucleotide sequence ID" value="NZ_LT629797.1"/>
</dbReference>
<organism evidence="1 3">
    <name type="scientific">Pseudomonas sihuiensis</name>
    <dbReference type="NCBI Taxonomy" id="1274359"/>
    <lineage>
        <taxon>Bacteria</taxon>
        <taxon>Pseudomonadati</taxon>
        <taxon>Pseudomonadota</taxon>
        <taxon>Gammaproteobacteria</taxon>
        <taxon>Pseudomonadales</taxon>
        <taxon>Pseudomonadaceae</taxon>
        <taxon>Pseudomonas</taxon>
    </lineage>
</organism>
<reference evidence="3" key="2">
    <citation type="submission" date="2016-10" db="EMBL/GenBank/DDBJ databases">
        <authorList>
            <person name="Varghese N."/>
            <person name="Submissions S."/>
        </authorList>
    </citation>
    <scope>NUCLEOTIDE SEQUENCE [LARGE SCALE GENOMIC DNA]</scope>
    <source>
        <strain evidence="3">KCTC 32246</strain>
    </source>
</reference>
<evidence type="ECO:0000313" key="1">
    <source>
        <dbReference type="EMBL" id="SDU75480.1"/>
    </source>
</evidence>
<gene>
    <name evidence="1" type="ORF">SAMN05216363_0041</name>
    <name evidence="2" type="ORF">SAMN05216363_1867</name>
</gene>
<keyword evidence="3" id="KW-1185">Reference proteome</keyword>
<accession>A0A1H2L3A7</accession>
<reference evidence="1" key="1">
    <citation type="submission" date="2016-10" db="EMBL/GenBank/DDBJ databases">
        <authorList>
            <person name="de Groot N.N."/>
        </authorList>
    </citation>
    <scope>NUCLEOTIDE SEQUENCE [LARGE SCALE GENOMIC DNA]</scope>
    <source>
        <strain evidence="1">KCTC 32246</strain>
    </source>
</reference>
<protein>
    <submittedName>
        <fullName evidence="1">Uncharacterized protein</fullName>
    </submittedName>
</protein>
<dbReference type="EMBL" id="LT629797">
    <property type="protein sequence ID" value="SDU82085.1"/>
    <property type="molecule type" value="Genomic_DNA"/>
</dbReference>
<dbReference type="AlphaFoldDB" id="A0A1H2L3A7"/>